<sequence length="435" mass="48275">MVRVNHFEAVPCKTTQCKVKKLFIEQLRIEGKPLPKDIDIQSPITDNPSSNSSPPRPALLQRQSSSSFSRLDEADRLLELHMPPAVICFSGSIRTGRLRVELPLGTLQVDVDVKGKRVQSYRLDSDHITRIPRSLGTGQVSGNYHELALTILQLIEQQVSVQTRTKTVLDSLLNPKQALRAHSILHELTKSPVSICEQAKTQQYGWHFLKAERIVNPGLQQRFLASIETLRTELKNLSMEALSQCLPPSSNSKSKHSMVEELLQVQHTFHGTSSTIIDSIAKHGLLAAGDINPATGQPIGKKLGSTYGPGVYVTQEPHLALTYCNWNDPTLLDLDPRERPVGGMRKRVIICASVLGRAALVTPNDGFREKTTLYPGAHSHVANGGQEYILPREQVLPLYVVDFDWRPASDETRDAYVGCAESMVRQPVDVEVQGR</sequence>
<dbReference type="SUPFAM" id="SSF56399">
    <property type="entry name" value="ADP-ribosylation"/>
    <property type="match status" value="1"/>
</dbReference>
<comment type="caution">
    <text evidence="3">The sequence shown here is derived from an EMBL/GenBank/DDBJ whole genome shotgun (WGS) entry which is preliminary data.</text>
</comment>
<gene>
    <name evidence="3" type="ORF">PRZ48_006221</name>
</gene>
<dbReference type="Pfam" id="PF00644">
    <property type="entry name" value="PARP"/>
    <property type="match status" value="1"/>
</dbReference>
<feature type="compositionally biased region" description="Low complexity" evidence="1">
    <location>
        <begin position="42"/>
        <end position="66"/>
    </location>
</feature>
<feature type="domain" description="PARP catalytic" evidence="2">
    <location>
        <begin position="199"/>
        <end position="328"/>
    </location>
</feature>
<name>A0ABR0ENH4_ZASCE</name>
<dbReference type="InterPro" id="IPR012317">
    <property type="entry name" value="Poly(ADP-ribose)pol_cat_dom"/>
</dbReference>
<evidence type="ECO:0000259" key="2">
    <source>
        <dbReference type="Pfam" id="PF00644"/>
    </source>
</evidence>
<accession>A0ABR0ENH4</accession>
<evidence type="ECO:0000313" key="4">
    <source>
        <dbReference type="Proteomes" id="UP001305779"/>
    </source>
</evidence>
<feature type="region of interest" description="Disordered" evidence="1">
    <location>
        <begin position="35"/>
        <end position="66"/>
    </location>
</feature>
<evidence type="ECO:0000256" key="1">
    <source>
        <dbReference type="SAM" id="MobiDB-lite"/>
    </source>
</evidence>
<keyword evidence="4" id="KW-1185">Reference proteome</keyword>
<dbReference type="Proteomes" id="UP001305779">
    <property type="component" value="Unassembled WGS sequence"/>
</dbReference>
<dbReference type="Gene3D" id="3.90.228.10">
    <property type="match status" value="1"/>
</dbReference>
<reference evidence="3 4" key="1">
    <citation type="journal article" date="2023" name="G3 (Bethesda)">
        <title>A chromosome-level genome assembly of Zasmidium syzygii isolated from banana leaves.</title>
        <authorList>
            <person name="van Westerhoven A.C."/>
            <person name="Mehrabi R."/>
            <person name="Talebi R."/>
            <person name="Steentjes M.B.F."/>
            <person name="Corcolon B."/>
            <person name="Chong P.A."/>
            <person name="Kema G.H.J."/>
            <person name="Seidl M.F."/>
        </authorList>
    </citation>
    <scope>NUCLEOTIDE SEQUENCE [LARGE SCALE GENOMIC DNA]</scope>
    <source>
        <strain evidence="3 4">P124</strain>
    </source>
</reference>
<protein>
    <recommendedName>
        <fullName evidence="2">PARP catalytic domain-containing protein</fullName>
    </recommendedName>
</protein>
<organism evidence="3 4">
    <name type="scientific">Zasmidium cellare</name>
    <name type="common">Wine cellar mold</name>
    <name type="synonym">Racodium cellare</name>
    <dbReference type="NCBI Taxonomy" id="395010"/>
    <lineage>
        <taxon>Eukaryota</taxon>
        <taxon>Fungi</taxon>
        <taxon>Dikarya</taxon>
        <taxon>Ascomycota</taxon>
        <taxon>Pezizomycotina</taxon>
        <taxon>Dothideomycetes</taxon>
        <taxon>Dothideomycetidae</taxon>
        <taxon>Mycosphaerellales</taxon>
        <taxon>Mycosphaerellaceae</taxon>
        <taxon>Zasmidium</taxon>
    </lineage>
</organism>
<dbReference type="EMBL" id="JAXOVC010000004">
    <property type="protein sequence ID" value="KAK4502795.1"/>
    <property type="molecule type" value="Genomic_DNA"/>
</dbReference>
<evidence type="ECO:0000313" key="3">
    <source>
        <dbReference type="EMBL" id="KAK4502795.1"/>
    </source>
</evidence>
<proteinExistence type="predicted"/>